<dbReference type="InterPro" id="IPR036291">
    <property type="entry name" value="NAD(P)-bd_dom_sf"/>
</dbReference>
<dbReference type="RefSeq" id="XP_031027868.1">
    <property type="nucleotide sequence ID" value="XM_031166198.1"/>
</dbReference>
<gene>
    <name evidence="3" type="ORF">SmJEL517_g00268</name>
</gene>
<keyword evidence="2" id="KW-0560">Oxidoreductase</keyword>
<proteinExistence type="predicted"/>
<dbReference type="STRING" id="1806994.A0A507CK30"/>
<dbReference type="GO" id="GO:0016491">
    <property type="term" value="F:oxidoreductase activity"/>
    <property type="evidence" value="ECO:0007669"/>
    <property type="project" value="UniProtKB-KW"/>
</dbReference>
<dbReference type="GeneID" id="42001495"/>
<keyword evidence="4" id="KW-1185">Reference proteome</keyword>
<protein>
    <submittedName>
        <fullName evidence="3">Uncharacterized protein</fullName>
    </submittedName>
</protein>
<dbReference type="Gene3D" id="3.40.50.720">
    <property type="entry name" value="NAD(P)-binding Rossmann-like Domain"/>
    <property type="match status" value="1"/>
</dbReference>
<dbReference type="PANTHER" id="PTHR43157">
    <property type="entry name" value="PHOSPHATIDYLINOSITOL-GLYCAN BIOSYNTHESIS CLASS F PROTEIN-RELATED"/>
    <property type="match status" value="1"/>
</dbReference>
<dbReference type="PRINTS" id="PR00081">
    <property type="entry name" value="GDHRDH"/>
</dbReference>
<dbReference type="PANTHER" id="PTHR43157:SF31">
    <property type="entry name" value="PHOSPHATIDYLINOSITOL-GLYCAN BIOSYNTHESIS CLASS F PROTEIN"/>
    <property type="match status" value="1"/>
</dbReference>
<dbReference type="EMBL" id="QEAO01000001">
    <property type="protein sequence ID" value="TPX38153.1"/>
    <property type="molecule type" value="Genomic_DNA"/>
</dbReference>
<reference evidence="3 4" key="1">
    <citation type="journal article" date="2019" name="Sci. Rep.">
        <title>Comparative genomics of chytrid fungi reveal insights into the obligate biotrophic and pathogenic lifestyle of Synchytrium endobioticum.</title>
        <authorList>
            <person name="van de Vossenberg B.T.L.H."/>
            <person name="Warris S."/>
            <person name="Nguyen H.D.T."/>
            <person name="van Gent-Pelzer M.P.E."/>
            <person name="Joly D.L."/>
            <person name="van de Geest H.C."/>
            <person name="Bonants P.J.M."/>
            <person name="Smith D.S."/>
            <person name="Levesque C.A."/>
            <person name="van der Lee T.A.J."/>
        </authorList>
    </citation>
    <scope>NUCLEOTIDE SEQUENCE [LARGE SCALE GENOMIC DNA]</scope>
    <source>
        <strain evidence="3 4">JEL517</strain>
    </source>
</reference>
<dbReference type="InterPro" id="IPR002347">
    <property type="entry name" value="SDR_fam"/>
</dbReference>
<dbReference type="PROSITE" id="PS00061">
    <property type="entry name" value="ADH_SHORT"/>
    <property type="match status" value="1"/>
</dbReference>
<dbReference type="OrthoDB" id="191139at2759"/>
<evidence type="ECO:0000313" key="3">
    <source>
        <dbReference type="EMBL" id="TPX38153.1"/>
    </source>
</evidence>
<dbReference type="InterPro" id="IPR020904">
    <property type="entry name" value="Sc_DH/Rdtase_CS"/>
</dbReference>
<evidence type="ECO:0000256" key="2">
    <source>
        <dbReference type="ARBA" id="ARBA00023002"/>
    </source>
</evidence>
<evidence type="ECO:0000313" key="4">
    <source>
        <dbReference type="Proteomes" id="UP000319731"/>
    </source>
</evidence>
<comment type="caution">
    <text evidence="3">The sequence shown here is derived from an EMBL/GenBank/DDBJ whole genome shotgun (WGS) entry which is preliminary data.</text>
</comment>
<dbReference type="Proteomes" id="UP000319731">
    <property type="component" value="Unassembled WGS sequence"/>
</dbReference>
<sequence>METLIANTYGAGKVCLITGGNGQIGFECANALARTGYHVIIASHPPGVSQKAAESIRNLTGNVNVEGLDMNLMNLASIRKFVADFQAKRLPLHLLINNGAIMNTPFSRDARGTEAQFATNYLGHFYLTNLLLNNLRGSTPSRIVNVASSVHYAAHTITFDSITSKSAYSGLGNYAMSKFAIMLFTHELALRLRSSGVVVNAVHPGVIATSLYRHTKWAKMVLSTPLTWLMPEPIEGASRILKAALDPQYEDISGRYMAEGRIWTPSPFVKSDNSTRLYQISVDLTGLMI</sequence>
<dbReference type="Pfam" id="PF00106">
    <property type="entry name" value="adh_short"/>
    <property type="match status" value="1"/>
</dbReference>
<dbReference type="AlphaFoldDB" id="A0A507CK30"/>
<dbReference type="SUPFAM" id="SSF51735">
    <property type="entry name" value="NAD(P)-binding Rossmann-fold domains"/>
    <property type="match status" value="1"/>
</dbReference>
<evidence type="ECO:0000256" key="1">
    <source>
        <dbReference type="ARBA" id="ARBA00022857"/>
    </source>
</evidence>
<accession>A0A507CK30</accession>
<name>A0A507CK30_9FUNG</name>
<keyword evidence="1" id="KW-0521">NADP</keyword>
<organism evidence="3 4">
    <name type="scientific">Synchytrium microbalum</name>
    <dbReference type="NCBI Taxonomy" id="1806994"/>
    <lineage>
        <taxon>Eukaryota</taxon>
        <taxon>Fungi</taxon>
        <taxon>Fungi incertae sedis</taxon>
        <taxon>Chytridiomycota</taxon>
        <taxon>Chytridiomycota incertae sedis</taxon>
        <taxon>Chytridiomycetes</taxon>
        <taxon>Synchytriales</taxon>
        <taxon>Synchytriaceae</taxon>
        <taxon>Synchytrium</taxon>
    </lineage>
</organism>